<dbReference type="EMBL" id="CM024799">
    <property type="protein sequence ID" value="KAG8013041.1"/>
    <property type="molecule type" value="Genomic_DNA"/>
</dbReference>
<comment type="caution">
    <text evidence="1">The sequence shown here is derived from an EMBL/GenBank/DDBJ whole genome shotgun (WGS) entry which is preliminary data.</text>
</comment>
<dbReference type="Proteomes" id="UP000805704">
    <property type="component" value="Chromosome 11"/>
</dbReference>
<gene>
    <name evidence="1" type="ORF">GBF38_021226</name>
</gene>
<proteinExistence type="predicted"/>
<sequence length="84" mass="9604">MLRLPRERSGAMEDKQWLETDLQVLQANHSSHDLLTAPPSLPGDDQATPLLVQVQQLSKEKQSVEAELQRCQEAEREASERVRR</sequence>
<accession>A0ACB7FIY3</accession>
<evidence type="ECO:0000313" key="1">
    <source>
        <dbReference type="EMBL" id="KAG8013041.1"/>
    </source>
</evidence>
<evidence type="ECO:0000313" key="2">
    <source>
        <dbReference type="Proteomes" id="UP000805704"/>
    </source>
</evidence>
<keyword evidence="2" id="KW-1185">Reference proteome</keyword>
<reference evidence="1" key="1">
    <citation type="submission" date="2020-04" db="EMBL/GenBank/DDBJ databases">
        <title>A chromosome-scale assembly and high-density genetic map of the yellow drum (Nibea albiflora) genome.</title>
        <authorList>
            <person name="Xu D."/>
            <person name="Zhang W."/>
            <person name="Chen R."/>
            <person name="Tan P."/>
            <person name="Wang L."/>
            <person name="Song H."/>
            <person name="Tian L."/>
            <person name="Zhu Q."/>
            <person name="Wang B."/>
        </authorList>
    </citation>
    <scope>NUCLEOTIDE SEQUENCE</scope>
    <source>
        <strain evidence="1">ZJHYS-2018</strain>
    </source>
</reference>
<organism evidence="1 2">
    <name type="scientific">Nibea albiflora</name>
    <name type="common">Yellow drum</name>
    <name type="synonym">Corvina albiflora</name>
    <dbReference type="NCBI Taxonomy" id="240163"/>
    <lineage>
        <taxon>Eukaryota</taxon>
        <taxon>Metazoa</taxon>
        <taxon>Chordata</taxon>
        <taxon>Craniata</taxon>
        <taxon>Vertebrata</taxon>
        <taxon>Euteleostomi</taxon>
        <taxon>Actinopterygii</taxon>
        <taxon>Neopterygii</taxon>
        <taxon>Teleostei</taxon>
        <taxon>Neoteleostei</taxon>
        <taxon>Acanthomorphata</taxon>
        <taxon>Eupercaria</taxon>
        <taxon>Sciaenidae</taxon>
        <taxon>Nibea</taxon>
    </lineage>
</organism>
<name>A0ACB7FIY3_NIBAL</name>
<protein>
    <submittedName>
        <fullName evidence="1">Uncharacterized protein</fullName>
    </submittedName>
</protein>